<gene>
    <name evidence="2" type="ORF">WCN91_12145</name>
</gene>
<dbReference type="InterPro" id="IPR047111">
    <property type="entry name" value="YbaP-like"/>
</dbReference>
<keyword evidence="3" id="KW-1185">Reference proteome</keyword>
<dbReference type="CDD" id="cd14789">
    <property type="entry name" value="Tiki"/>
    <property type="match status" value="1"/>
</dbReference>
<dbReference type="PANTHER" id="PTHR40590">
    <property type="entry name" value="CYTOPLASMIC PROTEIN-RELATED"/>
    <property type="match status" value="1"/>
</dbReference>
<feature type="chain" id="PRO_5045452914" evidence="1">
    <location>
        <begin position="23"/>
        <end position="291"/>
    </location>
</feature>
<evidence type="ECO:0000256" key="1">
    <source>
        <dbReference type="SAM" id="SignalP"/>
    </source>
</evidence>
<feature type="signal peptide" evidence="1">
    <location>
        <begin position="1"/>
        <end position="22"/>
    </location>
</feature>
<dbReference type="Pfam" id="PF01963">
    <property type="entry name" value="TraB_PrgY_gumN"/>
    <property type="match status" value="1"/>
</dbReference>
<reference evidence="2 3" key="1">
    <citation type="submission" date="2024-03" db="EMBL/GenBank/DDBJ databases">
        <title>Pseudoalteromonas qingdaonensis sp. nov., isolated from the intestines of marine benthic organisms.</title>
        <authorList>
            <person name="Lin X."/>
            <person name="Fang S."/>
            <person name="Hu X."/>
        </authorList>
    </citation>
    <scope>NUCLEOTIDE SEQUENCE [LARGE SCALE GENOMIC DNA]</scope>
    <source>
        <strain evidence="2 3">YIC-827</strain>
    </source>
</reference>
<dbReference type="PANTHER" id="PTHR40590:SF1">
    <property type="entry name" value="CYTOPLASMIC PROTEIN"/>
    <property type="match status" value="1"/>
</dbReference>
<evidence type="ECO:0000313" key="2">
    <source>
        <dbReference type="EMBL" id="MEM0516156.1"/>
    </source>
</evidence>
<proteinExistence type="predicted"/>
<protein>
    <submittedName>
        <fullName evidence="2">TraB/GumN family protein</fullName>
    </submittedName>
</protein>
<dbReference type="EMBL" id="JBCGCU010000014">
    <property type="protein sequence ID" value="MEM0516156.1"/>
    <property type="molecule type" value="Genomic_DNA"/>
</dbReference>
<keyword evidence="1" id="KW-0732">Signal</keyword>
<comment type="caution">
    <text evidence="2">The sequence shown here is derived from an EMBL/GenBank/DDBJ whole genome shotgun (WGS) entry which is preliminary data.</text>
</comment>
<dbReference type="RefSeq" id="WP_342679413.1">
    <property type="nucleotide sequence ID" value="NZ_JBCGCU010000014.1"/>
</dbReference>
<dbReference type="Proteomes" id="UP001447008">
    <property type="component" value="Unassembled WGS sequence"/>
</dbReference>
<sequence length="291" mass="33159">MKKLTAFWLSCLFIIFTQPAFAELTPALWQVEKQGKTSYLFGTVHVGDTSMKGLPQKIEKAISNSDAVVVEVDLTALTAVQIQQRSMPFLMLQNGRTLDSELSPQSYQKLDQYFGEKNINIKMFSLLKPWAVLLTMMQIELQNAGYSDEFGIDKQVLASAKQKNKAIIELESLEQQMEMFTVLEEHSDLMVADTFRQLNQFDKSFLRLINGWKKGETAVLTEAYEQSFDDSEYGQLNEHVLLIERNHKWVKQLEKPLSEQSLFIAVGALHLGEENGLIKLLQAQGFKVSRI</sequence>
<evidence type="ECO:0000313" key="3">
    <source>
        <dbReference type="Proteomes" id="UP001447008"/>
    </source>
</evidence>
<organism evidence="2 3">
    <name type="scientific">Pseudoalteromonas qingdaonensis</name>
    <dbReference type="NCBI Taxonomy" id="3131913"/>
    <lineage>
        <taxon>Bacteria</taxon>
        <taxon>Pseudomonadati</taxon>
        <taxon>Pseudomonadota</taxon>
        <taxon>Gammaproteobacteria</taxon>
        <taxon>Alteromonadales</taxon>
        <taxon>Pseudoalteromonadaceae</taxon>
        <taxon>Pseudoalteromonas</taxon>
    </lineage>
</organism>
<dbReference type="InterPro" id="IPR002816">
    <property type="entry name" value="TraB/PrgY/GumN_fam"/>
</dbReference>
<accession>A0ABU9N054</accession>
<name>A0ABU9N054_9GAMM</name>